<dbReference type="GO" id="GO:0005524">
    <property type="term" value="F:ATP binding"/>
    <property type="evidence" value="ECO:0007669"/>
    <property type="project" value="UniProtKB-KW"/>
</dbReference>
<evidence type="ECO:0000313" key="7">
    <source>
        <dbReference type="EMBL" id="EDK43238.1"/>
    </source>
</evidence>
<dbReference type="Proteomes" id="UP000001996">
    <property type="component" value="Unassembled WGS sequence"/>
</dbReference>
<comment type="similarity">
    <text evidence="1">Belongs to the protein kinase superfamily. ADCK protein kinase family.</text>
</comment>
<dbReference type="EMBL" id="CH981525">
    <property type="protein sequence ID" value="EDK43238.1"/>
    <property type="molecule type" value="Genomic_DNA"/>
</dbReference>
<dbReference type="InterPro" id="IPR034646">
    <property type="entry name" value="ADCK3_dom"/>
</dbReference>
<dbReference type="VEuPathDB" id="FungiDB:LELG_01416"/>
<dbReference type="GO" id="GO:0006744">
    <property type="term" value="P:ubiquinone biosynthetic process"/>
    <property type="evidence" value="ECO:0007669"/>
    <property type="project" value="EnsemblFungi"/>
</dbReference>
<evidence type="ECO:0000256" key="1">
    <source>
        <dbReference type="ARBA" id="ARBA00009670"/>
    </source>
</evidence>
<keyword evidence="3" id="KW-0547">Nucleotide-binding</keyword>
<dbReference type="FunCoup" id="A5DVN0">
    <property type="interactions" value="386"/>
</dbReference>
<dbReference type="GO" id="GO:0016887">
    <property type="term" value="F:ATP hydrolysis activity"/>
    <property type="evidence" value="ECO:0007669"/>
    <property type="project" value="EnsemblFungi"/>
</dbReference>
<evidence type="ECO:0000256" key="2">
    <source>
        <dbReference type="ARBA" id="ARBA00022679"/>
    </source>
</evidence>
<feature type="domain" description="ABC1 atypical kinase-like" evidence="6">
    <location>
        <begin position="254"/>
        <end position="495"/>
    </location>
</feature>
<reference evidence="7 8" key="1">
    <citation type="journal article" date="2009" name="Nature">
        <title>Evolution of pathogenicity and sexual reproduction in eight Candida genomes.</title>
        <authorList>
            <person name="Butler G."/>
            <person name="Rasmussen M.D."/>
            <person name="Lin M.F."/>
            <person name="Santos M.A."/>
            <person name="Sakthikumar S."/>
            <person name="Munro C.A."/>
            <person name="Rheinbay E."/>
            <person name="Grabherr M."/>
            <person name="Forche A."/>
            <person name="Reedy J.L."/>
            <person name="Agrafioti I."/>
            <person name="Arnaud M.B."/>
            <person name="Bates S."/>
            <person name="Brown A.J."/>
            <person name="Brunke S."/>
            <person name="Costanzo M.C."/>
            <person name="Fitzpatrick D.A."/>
            <person name="de Groot P.W."/>
            <person name="Harris D."/>
            <person name="Hoyer L.L."/>
            <person name="Hube B."/>
            <person name="Klis F.M."/>
            <person name="Kodira C."/>
            <person name="Lennard N."/>
            <person name="Logue M.E."/>
            <person name="Martin R."/>
            <person name="Neiman A.M."/>
            <person name="Nikolaou E."/>
            <person name="Quail M.A."/>
            <person name="Quinn J."/>
            <person name="Santos M.C."/>
            <person name="Schmitzberger F.F."/>
            <person name="Sherlock G."/>
            <person name="Shah P."/>
            <person name="Silverstein K.A."/>
            <person name="Skrzypek M.S."/>
            <person name="Soll D."/>
            <person name="Staggs R."/>
            <person name="Stansfield I."/>
            <person name="Stumpf M.P."/>
            <person name="Sudbery P.E."/>
            <person name="Srikantha T."/>
            <person name="Zeng Q."/>
            <person name="Berman J."/>
            <person name="Berriman M."/>
            <person name="Heitman J."/>
            <person name="Gow N.A."/>
            <person name="Lorenz M.C."/>
            <person name="Birren B.W."/>
            <person name="Kellis M."/>
            <person name="Cuomo C.A."/>
        </authorList>
    </citation>
    <scope>NUCLEOTIDE SEQUENCE [LARGE SCALE GENOMIC DNA]</scope>
    <source>
        <strain evidence="8">ATCC 11503 / BCRC 21390 / CBS 2605 / JCM 1781 / NBRC 1676 / NRRL YB-4239</strain>
    </source>
</reference>
<evidence type="ECO:0000256" key="4">
    <source>
        <dbReference type="ARBA" id="ARBA00022840"/>
    </source>
</evidence>
<dbReference type="Pfam" id="PF03109">
    <property type="entry name" value="ABC1"/>
    <property type="match status" value="1"/>
</dbReference>
<dbReference type="eggNOG" id="KOG1234">
    <property type="taxonomic scope" value="Eukaryota"/>
</dbReference>
<dbReference type="InterPro" id="IPR011009">
    <property type="entry name" value="Kinase-like_dom_sf"/>
</dbReference>
<accession>A5DVN0</accession>
<gene>
    <name evidence="7" type="ORF">LELG_01416</name>
</gene>
<dbReference type="OrthoDB" id="201153at2759"/>
<dbReference type="SUPFAM" id="SSF56112">
    <property type="entry name" value="Protein kinase-like (PK-like)"/>
    <property type="match status" value="1"/>
</dbReference>
<dbReference type="PANTHER" id="PTHR43851:SF3">
    <property type="entry name" value="COENZYME Q8"/>
    <property type="match status" value="1"/>
</dbReference>
<proteinExistence type="inferred from homology"/>
<dbReference type="AlphaFoldDB" id="A5DVN0"/>
<protein>
    <submittedName>
        <fullName evidence="7">Protein ABC1, mitochondrial</fullName>
    </submittedName>
</protein>
<dbReference type="InterPro" id="IPR051409">
    <property type="entry name" value="Atypical_kinase_ADCK"/>
</dbReference>
<evidence type="ECO:0000313" key="8">
    <source>
        <dbReference type="Proteomes" id="UP000001996"/>
    </source>
</evidence>
<dbReference type="CDD" id="cd13970">
    <property type="entry name" value="ABC1_ADCK3"/>
    <property type="match status" value="1"/>
</dbReference>
<feature type="compositionally biased region" description="Low complexity" evidence="5">
    <location>
        <begin position="69"/>
        <end position="91"/>
    </location>
</feature>
<dbReference type="GO" id="GO:0005759">
    <property type="term" value="C:mitochondrial matrix"/>
    <property type="evidence" value="ECO:0007669"/>
    <property type="project" value="EnsemblFungi"/>
</dbReference>
<dbReference type="InParanoid" id="A5DVN0"/>
<keyword evidence="4" id="KW-0067">ATP-binding</keyword>
<evidence type="ECO:0000256" key="3">
    <source>
        <dbReference type="ARBA" id="ARBA00022741"/>
    </source>
</evidence>
<dbReference type="KEGG" id="lel:PVL30_001384"/>
<organism evidence="7 8">
    <name type="scientific">Lodderomyces elongisporus (strain ATCC 11503 / CBS 2605 / JCM 1781 / NBRC 1676 / NRRL YB-4239)</name>
    <name type="common">Yeast</name>
    <name type="synonym">Saccharomyces elongisporus</name>
    <dbReference type="NCBI Taxonomy" id="379508"/>
    <lineage>
        <taxon>Eukaryota</taxon>
        <taxon>Fungi</taxon>
        <taxon>Dikarya</taxon>
        <taxon>Ascomycota</taxon>
        <taxon>Saccharomycotina</taxon>
        <taxon>Pichiomycetes</taxon>
        <taxon>Debaryomycetaceae</taxon>
        <taxon>Candida/Lodderomyces clade</taxon>
        <taxon>Lodderomyces</taxon>
    </lineage>
</organism>
<keyword evidence="8" id="KW-1185">Reference proteome</keyword>
<dbReference type="OMA" id="PEYYVPR"/>
<feature type="region of interest" description="Disordered" evidence="5">
    <location>
        <begin position="63"/>
        <end position="143"/>
    </location>
</feature>
<dbReference type="GO" id="GO:0004672">
    <property type="term" value="F:protein kinase activity"/>
    <property type="evidence" value="ECO:0007669"/>
    <property type="project" value="EnsemblFungi"/>
</dbReference>
<evidence type="ECO:0000259" key="6">
    <source>
        <dbReference type="Pfam" id="PF03109"/>
    </source>
</evidence>
<name>A5DVN0_LODEL</name>
<dbReference type="HOGENOM" id="CLU_006533_9_2_1"/>
<evidence type="ECO:0000256" key="5">
    <source>
        <dbReference type="SAM" id="MobiDB-lite"/>
    </source>
</evidence>
<dbReference type="GO" id="GO:0008289">
    <property type="term" value="F:lipid binding"/>
    <property type="evidence" value="ECO:0007669"/>
    <property type="project" value="EnsemblFungi"/>
</dbReference>
<dbReference type="GeneID" id="5234311"/>
<dbReference type="PANTHER" id="PTHR43851">
    <property type="match status" value="1"/>
</dbReference>
<sequence>MTLSKRLYELAVISNSCATIAEGSVKVIQRDFRDFCEQNFFAKTIRDQCDDKKPMWEEAHALSRSARLNSSTNFNSPASTSTSTSAPSPLSRNSNSFGSQQQQQQQKRAYSTKPFVPGQDDVDLDDVIPSNPTVPPQSNSQSQLANTIELEKPKLREHQMQQSNIPSSRLARIFHYGSLAAGIGFNAATEGIKQYASGNTSAMSMKSLFLSPQNIERMAKKFSKMRGAALKIGQMLSFQDASILPKEIQQILLRVQNSAHYMPPGQLERVMVRDLGQNWRERLFTSFDDVPIAAASIGQVHTAVTEDLTPVVVKVQYPGVANSIDSDLNNLLMLLTASTLLPAGLFLDKTIANARVELKWECDYIREAQNLIRMREFLKDDEAFVVPRVFHNLCGEHVLTMERMRGTEIVKGNWDQETKDWIATNIMRLCLLEIRKFKFMQTDPNWANFLYNEKSHKIELLDFGAARDFGDDFISNYVKVLRAAVKKDAKRVEKISRDLGYLTGLESPAMTKAHVDSIMCLGEAFSPIDNNGEPFNFKKQTITDRVRGNIGLMLNERLSPPPEETYSLHRKLSGVFLLCARLNATVPCEDLFREIIGYEDD</sequence>
<dbReference type="STRING" id="379508.A5DVN0"/>
<keyword evidence="2" id="KW-0808">Transferase</keyword>
<dbReference type="InterPro" id="IPR004147">
    <property type="entry name" value="ABC1_dom"/>
</dbReference>